<feature type="domain" description="Peptidase S1" evidence="5">
    <location>
        <begin position="37"/>
        <end position="278"/>
    </location>
</feature>
<organism evidence="6 7">
    <name type="scientific">Loxostege sticticalis</name>
    <name type="common">Beet webworm moth</name>
    <dbReference type="NCBI Taxonomy" id="481309"/>
    <lineage>
        <taxon>Eukaryota</taxon>
        <taxon>Metazoa</taxon>
        <taxon>Ecdysozoa</taxon>
        <taxon>Arthropoda</taxon>
        <taxon>Hexapoda</taxon>
        <taxon>Insecta</taxon>
        <taxon>Pterygota</taxon>
        <taxon>Neoptera</taxon>
        <taxon>Endopterygota</taxon>
        <taxon>Lepidoptera</taxon>
        <taxon>Glossata</taxon>
        <taxon>Ditrysia</taxon>
        <taxon>Pyraloidea</taxon>
        <taxon>Crambidae</taxon>
        <taxon>Pyraustinae</taxon>
        <taxon>Loxostege</taxon>
    </lineage>
</organism>
<dbReference type="InterPro" id="IPR051487">
    <property type="entry name" value="Ser/Thr_Proteases_Immune/Dev"/>
</dbReference>
<feature type="region of interest" description="Disordered" evidence="4">
    <location>
        <begin position="375"/>
        <end position="442"/>
    </location>
</feature>
<keyword evidence="3" id="KW-0720">Serine protease</keyword>
<dbReference type="InterPro" id="IPR043504">
    <property type="entry name" value="Peptidase_S1_PA_chymotrypsin"/>
</dbReference>
<dbReference type="PANTHER" id="PTHR24256">
    <property type="entry name" value="TRYPTASE-RELATED"/>
    <property type="match status" value="1"/>
</dbReference>
<sequence length="442" mass="48854">MILTGYVCMFICSLQSTYPASAFFFLISHLIGSSSRIVSGWEAVEGQFPHIIGLRMVSANGGVFSCGASLIHNEWALTAAHCTAQRFDLVLRFGTVNLTRPTFIMESNEYYNHPAYNEALPSLVQANDIGVIKFRRRVEFNDFNVKPIRIQRSADKNKNYDGKQLVASGWGLTWTQGTSPENLNWVYLRGVTNEYCLRRFLISSLIQPSTICAAYFNVTSQSTCQGDSGGPLTIVDEDGELTLVGVTSFGSHTGCHTDFPAAFVRPGHYHNWLTQVTGVDFDWDFKTPESEASTPAPENESTHWPGASTIWPEASTQWDSASTNWPEASTQWDGASTNWPEASTQWDSASTNWPEASTQWDSASTIWPEASTQWDAASTNWPEASTQWDGASTNWPEQEPGASTNWPGQRPDASTSWPDQELGASTSWPEQGPGASTNWPEQ</sequence>
<comment type="caution">
    <text evidence="6">The sequence shown here is derived from an EMBL/GenBank/DDBJ whole genome shotgun (WGS) entry which is preliminary data.</text>
</comment>
<dbReference type="PROSITE" id="PS50240">
    <property type="entry name" value="TRYPSIN_DOM"/>
    <property type="match status" value="1"/>
</dbReference>
<keyword evidence="3" id="KW-0378">Hydrolase</keyword>
<evidence type="ECO:0000256" key="3">
    <source>
        <dbReference type="RuleBase" id="RU363034"/>
    </source>
</evidence>
<dbReference type="Gene3D" id="2.40.10.10">
    <property type="entry name" value="Trypsin-like serine proteases"/>
    <property type="match status" value="1"/>
</dbReference>
<dbReference type="InterPro" id="IPR018114">
    <property type="entry name" value="TRYPSIN_HIS"/>
</dbReference>
<dbReference type="SUPFAM" id="SSF50494">
    <property type="entry name" value="Trypsin-like serine proteases"/>
    <property type="match status" value="1"/>
</dbReference>
<evidence type="ECO:0000313" key="6">
    <source>
        <dbReference type="EMBL" id="KAL0868038.1"/>
    </source>
</evidence>
<gene>
    <name evidence="6" type="ORF">ABMA27_008687</name>
</gene>
<name>A0ABR3HCA3_LOXSC</name>
<dbReference type="SMART" id="SM00020">
    <property type="entry name" value="Tryp_SPc"/>
    <property type="match status" value="1"/>
</dbReference>
<dbReference type="InterPro" id="IPR033116">
    <property type="entry name" value="TRYPSIN_SER"/>
</dbReference>
<dbReference type="InterPro" id="IPR009003">
    <property type="entry name" value="Peptidase_S1_PA"/>
</dbReference>
<evidence type="ECO:0000256" key="1">
    <source>
        <dbReference type="ARBA" id="ARBA00023157"/>
    </source>
</evidence>
<evidence type="ECO:0000259" key="5">
    <source>
        <dbReference type="PROSITE" id="PS50240"/>
    </source>
</evidence>
<dbReference type="Pfam" id="PF00089">
    <property type="entry name" value="Trypsin"/>
    <property type="match status" value="1"/>
</dbReference>
<dbReference type="CDD" id="cd00190">
    <property type="entry name" value="Tryp_SPc"/>
    <property type="match status" value="1"/>
</dbReference>
<feature type="region of interest" description="Disordered" evidence="4">
    <location>
        <begin position="287"/>
        <end position="361"/>
    </location>
</feature>
<evidence type="ECO:0000256" key="2">
    <source>
        <dbReference type="ARBA" id="ARBA00024195"/>
    </source>
</evidence>
<feature type="compositionally biased region" description="Polar residues" evidence="4">
    <location>
        <begin position="314"/>
        <end position="361"/>
    </location>
</feature>
<dbReference type="InterPro" id="IPR001254">
    <property type="entry name" value="Trypsin_dom"/>
</dbReference>
<accession>A0ABR3HCA3</accession>
<keyword evidence="7" id="KW-1185">Reference proteome</keyword>
<dbReference type="EMBL" id="JBEUOH010000022">
    <property type="protein sequence ID" value="KAL0868038.1"/>
    <property type="molecule type" value="Genomic_DNA"/>
</dbReference>
<keyword evidence="1" id="KW-1015">Disulfide bond</keyword>
<dbReference type="PROSITE" id="PS00134">
    <property type="entry name" value="TRYPSIN_HIS"/>
    <property type="match status" value="1"/>
</dbReference>
<dbReference type="Proteomes" id="UP001549920">
    <property type="component" value="Unassembled WGS sequence"/>
</dbReference>
<reference evidence="6 7" key="1">
    <citation type="submission" date="2024-06" db="EMBL/GenBank/DDBJ databases">
        <title>A chromosome-level genome assembly of beet webworm, Loxostege sticticalis.</title>
        <authorList>
            <person name="Zhang Y."/>
        </authorList>
    </citation>
    <scope>NUCLEOTIDE SEQUENCE [LARGE SCALE GENOMIC DNA]</scope>
    <source>
        <strain evidence="6">AQ026</strain>
        <tissue evidence="6">Whole body</tissue>
    </source>
</reference>
<keyword evidence="3" id="KW-0645">Protease</keyword>
<dbReference type="PROSITE" id="PS00135">
    <property type="entry name" value="TRYPSIN_SER"/>
    <property type="match status" value="1"/>
</dbReference>
<dbReference type="InterPro" id="IPR001314">
    <property type="entry name" value="Peptidase_S1A"/>
</dbReference>
<comment type="similarity">
    <text evidence="2">Belongs to the peptidase S1 family. CLIP subfamily.</text>
</comment>
<dbReference type="PRINTS" id="PR00722">
    <property type="entry name" value="CHYMOTRYPSIN"/>
</dbReference>
<proteinExistence type="inferred from homology"/>
<evidence type="ECO:0000256" key="4">
    <source>
        <dbReference type="SAM" id="MobiDB-lite"/>
    </source>
</evidence>
<evidence type="ECO:0000313" key="7">
    <source>
        <dbReference type="Proteomes" id="UP001549920"/>
    </source>
</evidence>
<protein>
    <recommendedName>
        <fullName evidence="5">Peptidase S1 domain-containing protein</fullName>
    </recommendedName>
</protein>